<dbReference type="Proteomes" id="UP001431209">
    <property type="component" value="Unassembled WGS sequence"/>
</dbReference>
<evidence type="ECO:0000259" key="3">
    <source>
        <dbReference type="PROSITE" id="PS50002"/>
    </source>
</evidence>
<dbReference type="EMBL" id="JAOPGA020000323">
    <property type="protein sequence ID" value="KAL0478172.1"/>
    <property type="molecule type" value="Genomic_DNA"/>
</dbReference>
<dbReference type="InterPro" id="IPR024437">
    <property type="entry name" value="DUF3825"/>
</dbReference>
<evidence type="ECO:0000313" key="5">
    <source>
        <dbReference type="Proteomes" id="UP001431209"/>
    </source>
</evidence>
<evidence type="ECO:0000313" key="4">
    <source>
        <dbReference type="EMBL" id="KAL0478172.1"/>
    </source>
</evidence>
<gene>
    <name evidence="4" type="ORF">AKO1_008476</name>
</gene>
<evidence type="ECO:0000256" key="1">
    <source>
        <dbReference type="ARBA" id="ARBA00022443"/>
    </source>
</evidence>
<sequence>METNTQNRWIYLPKKDDRFYAKDLIHKTQDAMVKKFYESATEISYLASMAEEEYWGHEKRILTGYLNQTFKRLVEEGKVLSYCNPDPVILIWHTGLLSRPTFGTIDIYCILVRNDVSAFNQNSPNPTSWSIAKFITMNRFAHTLDLKREISKQTNITDVKYRGVPEQLQRANYFAGAKCFSQFVFNADVPLNKYAINKSHLLDHPERFPAEIREADQEVLLDSIMSAIDVSIRKAKSNYRTAIPTFFRDKNAGGDGKLTLLLPITLHYGDKKLPQVAVAIEYICDDCLDDYNDNTTRAREYYIVKTLFTMEIAYKDARLLQKIEQDWLMTSVVPSNQGTHDTQQNTSTSIIKIQSNPHVESQNKNIYAEQEQQKENVQQLFVANVCNNASGDLWFKVGDTILLLDKDPNSGRVKGQNQQTQKFGWFPSNLINST</sequence>
<organism evidence="4 5">
    <name type="scientific">Acrasis kona</name>
    <dbReference type="NCBI Taxonomy" id="1008807"/>
    <lineage>
        <taxon>Eukaryota</taxon>
        <taxon>Discoba</taxon>
        <taxon>Heterolobosea</taxon>
        <taxon>Tetramitia</taxon>
        <taxon>Eutetramitia</taxon>
        <taxon>Acrasidae</taxon>
        <taxon>Acrasis</taxon>
    </lineage>
</organism>
<dbReference type="Gene3D" id="2.30.30.40">
    <property type="entry name" value="SH3 Domains"/>
    <property type="match status" value="1"/>
</dbReference>
<feature type="domain" description="SH3" evidence="3">
    <location>
        <begin position="373"/>
        <end position="434"/>
    </location>
</feature>
<evidence type="ECO:0000256" key="2">
    <source>
        <dbReference type="PROSITE-ProRule" id="PRU00192"/>
    </source>
</evidence>
<dbReference type="InterPro" id="IPR001452">
    <property type="entry name" value="SH3_domain"/>
</dbReference>
<keyword evidence="5" id="KW-1185">Reference proteome</keyword>
<dbReference type="PROSITE" id="PS50002">
    <property type="entry name" value="SH3"/>
    <property type="match status" value="1"/>
</dbReference>
<reference evidence="4 5" key="1">
    <citation type="submission" date="2024-03" db="EMBL/GenBank/DDBJ databases">
        <title>The Acrasis kona genome and developmental transcriptomes reveal deep origins of eukaryotic multicellular pathways.</title>
        <authorList>
            <person name="Sheikh S."/>
            <person name="Fu C.-J."/>
            <person name="Brown M.W."/>
            <person name="Baldauf S.L."/>
        </authorList>
    </citation>
    <scope>NUCLEOTIDE SEQUENCE [LARGE SCALE GENOMIC DNA]</scope>
    <source>
        <strain evidence="4 5">ATCC MYA-3509</strain>
    </source>
</reference>
<dbReference type="InterPro" id="IPR036028">
    <property type="entry name" value="SH3-like_dom_sf"/>
</dbReference>
<dbReference type="Pfam" id="PF12873">
    <property type="entry name" value="DUF3825"/>
    <property type="match status" value="1"/>
</dbReference>
<name>A0AAW2YLR0_9EUKA</name>
<dbReference type="Pfam" id="PF00018">
    <property type="entry name" value="SH3_1"/>
    <property type="match status" value="1"/>
</dbReference>
<proteinExistence type="predicted"/>
<accession>A0AAW2YLR0</accession>
<comment type="caution">
    <text evidence="4">The sequence shown here is derived from an EMBL/GenBank/DDBJ whole genome shotgun (WGS) entry which is preliminary data.</text>
</comment>
<dbReference type="SUPFAM" id="SSF50044">
    <property type="entry name" value="SH3-domain"/>
    <property type="match status" value="1"/>
</dbReference>
<keyword evidence="1 2" id="KW-0728">SH3 domain</keyword>
<protein>
    <submittedName>
        <fullName evidence="4">Guanine nucleotide exchange factor VAV2</fullName>
    </submittedName>
</protein>
<dbReference type="AlphaFoldDB" id="A0AAW2YLR0"/>